<organism evidence="1">
    <name type="scientific">Microcystis aeruginosa (strain PCC 7806)</name>
    <dbReference type="NCBI Taxonomy" id="267872"/>
    <lineage>
        <taxon>Bacteria</taxon>
        <taxon>Bacillati</taxon>
        <taxon>Cyanobacteriota</taxon>
        <taxon>Cyanophyceae</taxon>
        <taxon>Oscillatoriophycideae</taxon>
        <taxon>Chroococcales</taxon>
        <taxon>Microcystaceae</taxon>
        <taxon>Microcystis</taxon>
    </lineage>
</organism>
<dbReference type="EMBL" id="AM778957">
    <property type="protein sequence ID" value="CAO91401.1"/>
    <property type="molecule type" value="Genomic_DNA"/>
</dbReference>
<evidence type="ECO:0000313" key="1">
    <source>
        <dbReference type="EMBL" id="CAO91401.1"/>
    </source>
</evidence>
<accession>A8YMH4</accession>
<name>A8YMH4_MICA7</name>
<protein>
    <submittedName>
        <fullName evidence="1">Uncharacterized protein</fullName>
    </submittedName>
</protein>
<reference evidence="1" key="1">
    <citation type="submission" date="2007-08" db="EMBL/GenBank/DDBJ databases">
        <authorList>
            <person name="Frangeul L."/>
        </authorList>
    </citation>
    <scope>NUCLEOTIDE SEQUENCE</scope>
    <source>
        <strain evidence="1">PCC 7806</strain>
    </source>
</reference>
<proteinExistence type="predicted"/>
<dbReference type="AlphaFoldDB" id="A8YMH4"/>
<sequence>MTHLNVYYTFPQIPMGNVTDYL</sequence>
<gene>
    <name evidence="1" type="ORF">IPF_6009</name>
</gene>